<name>A0A1H3ED42_9GAMM</name>
<dbReference type="Proteomes" id="UP000198500">
    <property type="component" value="Unassembled WGS sequence"/>
</dbReference>
<dbReference type="OrthoDB" id="9800957at2"/>
<dbReference type="EMBL" id="FNNI01000007">
    <property type="protein sequence ID" value="SDX76611.1"/>
    <property type="molecule type" value="Genomic_DNA"/>
</dbReference>
<keyword evidence="1" id="KW-1133">Transmembrane helix</keyword>
<dbReference type="RefSeq" id="WP_092570781.1">
    <property type="nucleotide sequence ID" value="NZ_BMXH01000008.1"/>
</dbReference>
<evidence type="ECO:0000256" key="1">
    <source>
        <dbReference type="SAM" id="Phobius"/>
    </source>
</evidence>
<feature type="transmembrane region" description="Helical" evidence="1">
    <location>
        <begin position="80"/>
        <end position="100"/>
    </location>
</feature>
<accession>A0A1H3ED42</accession>
<proteinExistence type="predicted"/>
<keyword evidence="1" id="KW-0812">Transmembrane</keyword>
<gene>
    <name evidence="2" type="ORF">SAMN05443545_10786</name>
</gene>
<evidence type="ECO:0000313" key="2">
    <source>
        <dbReference type="EMBL" id="SDX76611.1"/>
    </source>
</evidence>
<organism evidence="2 3">
    <name type="scientific">Aidingimonas halophila</name>
    <dbReference type="NCBI Taxonomy" id="574349"/>
    <lineage>
        <taxon>Bacteria</taxon>
        <taxon>Pseudomonadati</taxon>
        <taxon>Pseudomonadota</taxon>
        <taxon>Gammaproteobacteria</taxon>
        <taxon>Oceanospirillales</taxon>
        <taxon>Halomonadaceae</taxon>
        <taxon>Aidingimonas</taxon>
    </lineage>
</organism>
<protein>
    <submittedName>
        <fullName evidence="2">Uncharacterized protein</fullName>
    </submittedName>
</protein>
<dbReference type="STRING" id="574349.SAMN05443545_10786"/>
<evidence type="ECO:0000313" key="3">
    <source>
        <dbReference type="Proteomes" id="UP000198500"/>
    </source>
</evidence>
<keyword evidence="3" id="KW-1185">Reference proteome</keyword>
<sequence length="109" mass="12228">MRCQNVSVLLGDPRLPYAYAVDGMFGAEELKAVEELRGALERLAGYRFVYLDDHARLIAVALACLPICFTNGTISRWEGGVLFGYFVLPITVLTLVVLSYQETRRRKLS</sequence>
<feature type="transmembrane region" description="Helical" evidence="1">
    <location>
        <begin position="57"/>
        <end position="74"/>
    </location>
</feature>
<dbReference type="AlphaFoldDB" id="A0A1H3ED42"/>
<reference evidence="2 3" key="1">
    <citation type="submission" date="2016-10" db="EMBL/GenBank/DDBJ databases">
        <authorList>
            <person name="de Groot N.N."/>
        </authorList>
    </citation>
    <scope>NUCLEOTIDE SEQUENCE [LARGE SCALE GENOMIC DNA]</scope>
    <source>
        <strain evidence="2 3">DSM 19219</strain>
    </source>
</reference>
<keyword evidence="1" id="KW-0472">Membrane</keyword>